<dbReference type="GO" id="GO:0000902">
    <property type="term" value="P:cell morphogenesis"/>
    <property type="evidence" value="ECO:0007669"/>
    <property type="project" value="UniProtKB-ARBA"/>
</dbReference>
<dbReference type="GeneID" id="107442309"/>
<comment type="subcellular location">
    <subcellularLocation>
        <location evidence="1 10">Secreted</location>
        <location evidence="1 10">Extracellular space</location>
        <location evidence="1 10">Extracellular matrix</location>
    </subcellularLocation>
</comment>
<dbReference type="InterPro" id="IPR018161">
    <property type="entry name" value="Wnt_CS"/>
</dbReference>
<keyword evidence="7" id="KW-1015">Disulfide bond</keyword>
<dbReference type="GO" id="GO:0030182">
    <property type="term" value="P:neuron differentiation"/>
    <property type="evidence" value="ECO:0007669"/>
    <property type="project" value="TreeGrafter"/>
</dbReference>
<dbReference type="GO" id="GO:0007517">
    <property type="term" value="P:muscle organ development"/>
    <property type="evidence" value="ECO:0007669"/>
    <property type="project" value="UniProtKB-ARBA"/>
</dbReference>
<dbReference type="PRINTS" id="PR01349">
    <property type="entry name" value="WNTPROTEIN"/>
</dbReference>
<comment type="function">
    <text evidence="10">Ligand for members of the frizzled family of seven transmembrane receptors.</text>
</comment>
<dbReference type="InterPro" id="IPR043158">
    <property type="entry name" value="Wnt_C"/>
</dbReference>
<keyword evidence="9" id="KW-0449">Lipoprotein</keyword>
<evidence type="ECO:0000256" key="7">
    <source>
        <dbReference type="ARBA" id="ARBA00023157"/>
    </source>
</evidence>
<keyword evidence="3 10" id="KW-0217">Developmental protein</keyword>
<dbReference type="CDD" id="cd19339">
    <property type="entry name" value="Wnt_Wnt7"/>
    <property type="match status" value="1"/>
</dbReference>
<dbReference type="PROSITE" id="PS00246">
    <property type="entry name" value="WNT1"/>
    <property type="match status" value="1"/>
</dbReference>
<dbReference type="RefSeq" id="NP_001310739.1">
    <property type="nucleotide sequence ID" value="NM_001323810.1"/>
</dbReference>
<dbReference type="OrthoDB" id="5945655at2759"/>
<evidence type="ECO:0000256" key="5">
    <source>
        <dbReference type="ARBA" id="ARBA00022530"/>
    </source>
</evidence>
<keyword evidence="6 10" id="KW-0879">Wnt signaling pathway</keyword>
<keyword evidence="8" id="KW-0325">Glycoprotein</keyword>
<proteinExistence type="evidence at transcript level"/>
<dbReference type="Pfam" id="PF00110">
    <property type="entry name" value="wnt"/>
    <property type="match status" value="1"/>
</dbReference>
<dbReference type="GO" id="GO:0005125">
    <property type="term" value="F:cytokine activity"/>
    <property type="evidence" value="ECO:0007669"/>
    <property type="project" value="TreeGrafter"/>
</dbReference>
<evidence type="ECO:0000256" key="4">
    <source>
        <dbReference type="ARBA" id="ARBA00022525"/>
    </source>
</evidence>
<evidence type="ECO:0000256" key="2">
    <source>
        <dbReference type="ARBA" id="ARBA00005683"/>
    </source>
</evidence>
<gene>
    <name evidence="11" type="primary">wnt7-1</name>
</gene>
<organism evidence="11">
    <name type="scientific">Parasteatoda tepidariorum</name>
    <name type="common">Common house spider</name>
    <name type="synonym">Achaearanea tepidariorum</name>
    <dbReference type="NCBI Taxonomy" id="114398"/>
    <lineage>
        <taxon>Eukaryota</taxon>
        <taxon>Metazoa</taxon>
        <taxon>Ecdysozoa</taxon>
        <taxon>Arthropoda</taxon>
        <taxon>Chelicerata</taxon>
        <taxon>Arachnida</taxon>
        <taxon>Araneae</taxon>
        <taxon>Araneomorphae</taxon>
        <taxon>Entelegynae</taxon>
        <taxon>Araneoidea</taxon>
        <taxon>Theridiidae</taxon>
        <taxon>Parasteatoda</taxon>
    </lineage>
</organism>
<dbReference type="FunFam" id="3.30.2460.20:FF:000001">
    <property type="entry name" value="Wnt homolog"/>
    <property type="match status" value="1"/>
</dbReference>
<dbReference type="GO" id="GO:0005109">
    <property type="term" value="F:frizzled binding"/>
    <property type="evidence" value="ECO:0007669"/>
    <property type="project" value="TreeGrafter"/>
</dbReference>
<dbReference type="Gene3D" id="3.30.2460.20">
    <property type="match status" value="1"/>
</dbReference>
<dbReference type="GO" id="GO:0060070">
    <property type="term" value="P:canonical Wnt signaling pathway"/>
    <property type="evidence" value="ECO:0007669"/>
    <property type="project" value="TreeGrafter"/>
</dbReference>
<dbReference type="GO" id="GO:0045165">
    <property type="term" value="P:cell fate commitment"/>
    <property type="evidence" value="ECO:0007669"/>
    <property type="project" value="TreeGrafter"/>
</dbReference>
<dbReference type="PANTHER" id="PTHR12027">
    <property type="entry name" value="WNT RELATED"/>
    <property type="match status" value="1"/>
</dbReference>
<dbReference type="EMBL" id="AB167809">
    <property type="protein sequence ID" value="BAD12587.1"/>
    <property type="molecule type" value="mRNA"/>
</dbReference>
<reference evidence="11" key="1">
    <citation type="submission" date="2004-03" db="EMBL/GenBank/DDBJ databases">
        <title>Pattern formation in spider embryo.</title>
        <authorList>
            <person name="Akiyama-Oda Y."/>
            <person name="Oda H."/>
        </authorList>
    </citation>
    <scope>NUCLEOTIDE SEQUENCE</scope>
</reference>
<evidence type="ECO:0000256" key="1">
    <source>
        <dbReference type="ARBA" id="ARBA00004498"/>
    </source>
</evidence>
<protein>
    <recommendedName>
        <fullName evidence="10">Protein Wnt</fullName>
    </recommendedName>
</protein>
<dbReference type="OMA" id="CKVHCET"/>
<keyword evidence="4" id="KW-0964">Secreted</keyword>
<accession>Q75PH8</accession>
<dbReference type="InterPro" id="IPR005817">
    <property type="entry name" value="Wnt"/>
</dbReference>
<dbReference type="KEGG" id="ptep:107442309"/>
<dbReference type="AlphaFoldDB" id="Q75PH8"/>
<evidence type="ECO:0000256" key="9">
    <source>
        <dbReference type="ARBA" id="ARBA00023288"/>
    </source>
</evidence>
<dbReference type="GO" id="GO:0005615">
    <property type="term" value="C:extracellular space"/>
    <property type="evidence" value="ECO:0007669"/>
    <property type="project" value="TreeGrafter"/>
</dbReference>
<dbReference type="GO" id="GO:0046330">
    <property type="term" value="P:positive regulation of JNK cascade"/>
    <property type="evidence" value="ECO:0007669"/>
    <property type="project" value="TreeGrafter"/>
</dbReference>
<evidence type="ECO:0000256" key="10">
    <source>
        <dbReference type="RuleBase" id="RU003500"/>
    </source>
</evidence>
<dbReference type="SMART" id="SM00097">
    <property type="entry name" value="WNT1"/>
    <property type="match status" value="1"/>
</dbReference>
<comment type="similarity">
    <text evidence="2 10">Belongs to the Wnt family.</text>
</comment>
<dbReference type="PANTHER" id="PTHR12027:SF112">
    <property type="entry name" value="PROTEIN WNT-2"/>
    <property type="match status" value="1"/>
</dbReference>
<evidence type="ECO:0000256" key="8">
    <source>
        <dbReference type="ARBA" id="ARBA00023180"/>
    </source>
</evidence>
<name>Q75PH8_PARTP</name>
<keyword evidence="5" id="KW-0272">Extracellular matrix</keyword>
<sequence>MLISKISYFHRICLVFYLFYILHPDANFRAMSWVIAVRAADICNKIPGLTMPQRIFCQTRPDIVVAIGEGTRLGVAECQRQFRYHRWNCSTIGSNQVFGHVIVVGSREAAYMYSVTSAGVTFVITQSCSRGNVSDCGCDKSQSSVKPLNHPTDWKWGGCSVDVKYGIRLSRKFIDAREMEGDARSLMNLHNNHAGRKAVKHNLKTECKCHGVSGSCTMKTCWKTLPAFAQIGDYLMKAYKQSKKVVPHWGPMVTRTPSHLKLKKSKRVHRKPRPRDLVYLENSPNYCEKDLSRGSLGTVGRECNRTSKDIDGCDLLCCGRGYNTHQYIRTWQCNCKFHWCCYVNCDVCRERTENYVCK</sequence>
<evidence type="ECO:0000313" key="11">
    <source>
        <dbReference type="EMBL" id="BAD12587.1"/>
    </source>
</evidence>
<dbReference type="SMR" id="Q75PH8"/>
<evidence type="ECO:0000256" key="3">
    <source>
        <dbReference type="ARBA" id="ARBA00022473"/>
    </source>
</evidence>
<evidence type="ECO:0000256" key="6">
    <source>
        <dbReference type="ARBA" id="ARBA00022687"/>
    </source>
</evidence>